<evidence type="ECO:0000256" key="7">
    <source>
        <dbReference type="SAM" id="Phobius"/>
    </source>
</evidence>
<dbReference type="EMBL" id="MU001677">
    <property type="protein sequence ID" value="KAF2458769.1"/>
    <property type="molecule type" value="Genomic_DNA"/>
</dbReference>
<feature type="transmembrane region" description="Helical" evidence="7">
    <location>
        <begin position="167"/>
        <end position="188"/>
    </location>
</feature>
<feature type="domain" description="TLC" evidence="8">
    <location>
        <begin position="69"/>
        <end position="307"/>
    </location>
</feature>
<dbReference type="Pfam" id="PF03798">
    <property type="entry name" value="TRAM_LAG1_CLN8"/>
    <property type="match status" value="1"/>
</dbReference>
<dbReference type="PROSITE" id="PS50922">
    <property type="entry name" value="TLC"/>
    <property type="match status" value="1"/>
</dbReference>
<feature type="transmembrane region" description="Helical" evidence="7">
    <location>
        <begin position="76"/>
        <end position="96"/>
    </location>
</feature>
<organism evidence="9 10">
    <name type="scientific">Lineolata rhizophorae</name>
    <dbReference type="NCBI Taxonomy" id="578093"/>
    <lineage>
        <taxon>Eukaryota</taxon>
        <taxon>Fungi</taxon>
        <taxon>Dikarya</taxon>
        <taxon>Ascomycota</taxon>
        <taxon>Pezizomycotina</taxon>
        <taxon>Dothideomycetes</taxon>
        <taxon>Dothideomycetes incertae sedis</taxon>
        <taxon>Lineolatales</taxon>
        <taxon>Lineolataceae</taxon>
        <taxon>Lineolata</taxon>
    </lineage>
</organism>
<keyword evidence="2 5" id="KW-0812">Transmembrane</keyword>
<evidence type="ECO:0000313" key="10">
    <source>
        <dbReference type="Proteomes" id="UP000799766"/>
    </source>
</evidence>
<dbReference type="InterPro" id="IPR006634">
    <property type="entry name" value="TLC-dom"/>
</dbReference>
<evidence type="ECO:0000256" key="5">
    <source>
        <dbReference type="PROSITE-ProRule" id="PRU00205"/>
    </source>
</evidence>
<feature type="transmembrane region" description="Helical" evidence="7">
    <location>
        <begin position="111"/>
        <end position="130"/>
    </location>
</feature>
<evidence type="ECO:0000259" key="8">
    <source>
        <dbReference type="PROSITE" id="PS50922"/>
    </source>
</evidence>
<dbReference type="PANTHER" id="PTHR13439">
    <property type="entry name" value="CT120 PROTEIN"/>
    <property type="match status" value="1"/>
</dbReference>
<evidence type="ECO:0000256" key="1">
    <source>
        <dbReference type="ARBA" id="ARBA00004141"/>
    </source>
</evidence>
<dbReference type="Proteomes" id="UP000799766">
    <property type="component" value="Unassembled WGS sequence"/>
</dbReference>
<gene>
    <name evidence="9" type="ORF">BDY21DRAFT_283570</name>
</gene>
<proteinExistence type="predicted"/>
<accession>A0A6A6P4F9</accession>
<dbReference type="PANTHER" id="PTHR13439:SF0">
    <property type="entry name" value="TOPOISOMERASE I DAMAGE AFFECTED PROTEIN 4"/>
    <property type="match status" value="1"/>
</dbReference>
<feature type="compositionally biased region" description="Basic and acidic residues" evidence="6">
    <location>
        <begin position="387"/>
        <end position="400"/>
    </location>
</feature>
<keyword evidence="10" id="KW-1185">Reference proteome</keyword>
<feature type="transmembrane region" description="Helical" evidence="7">
    <location>
        <begin position="200"/>
        <end position="217"/>
    </location>
</feature>
<evidence type="ECO:0000256" key="4">
    <source>
        <dbReference type="ARBA" id="ARBA00023136"/>
    </source>
</evidence>
<dbReference type="GO" id="GO:0055088">
    <property type="term" value="P:lipid homeostasis"/>
    <property type="evidence" value="ECO:0007669"/>
    <property type="project" value="TreeGrafter"/>
</dbReference>
<protein>
    <submittedName>
        <fullName evidence="9">TLC domain-containing protein</fullName>
    </submittedName>
</protein>
<evidence type="ECO:0000256" key="6">
    <source>
        <dbReference type="SAM" id="MobiDB-lite"/>
    </source>
</evidence>
<dbReference type="SMART" id="SM00724">
    <property type="entry name" value="TLC"/>
    <property type="match status" value="1"/>
</dbReference>
<evidence type="ECO:0000256" key="3">
    <source>
        <dbReference type="ARBA" id="ARBA00022989"/>
    </source>
</evidence>
<keyword evidence="4 5" id="KW-0472">Membrane</keyword>
<feature type="transmembrane region" description="Helical" evidence="7">
    <location>
        <begin position="137"/>
        <end position="161"/>
    </location>
</feature>
<feature type="transmembrane region" description="Helical" evidence="7">
    <location>
        <begin position="36"/>
        <end position="55"/>
    </location>
</feature>
<comment type="subcellular location">
    <subcellularLocation>
        <location evidence="1">Membrane</location>
        <topology evidence="1">Multi-pass membrane protein</topology>
    </subcellularLocation>
</comment>
<feature type="region of interest" description="Disordered" evidence="6">
    <location>
        <begin position="310"/>
        <end position="342"/>
    </location>
</feature>
<feature type="transmembrane region" description="Helical" evidence="7">
    <location>
        <begin position="274"/>
        <end position="295"/>
    </location>
</feature>
<feature type="region of interest" description="Disordered" evidence="6">
    <location>
        <begin position="387"/>
        <end position="406"/>
    </location>
</feature>
<name>A0A6A6P4F9_9PEZI</name>
<dbReference type="InterPro" id="IPR050846">
    <property type="entry name" value="TLCD"/>
</dbReference>
<feature type="compositionally biased region" description="Basic and acidic residues" evidence="6">
    <location>
        <begin position="315"/>
        <end position="339"/>
    </location>
</feature>
<dbReference type="AlphaFoldDB" id="A0A6A6P4F9"/>
<dbReference type="GO" id="GO:0016020">
    <property type="term" value="C:membrane"/>
    <property type="evidence" value="ECO:0007669"/>
    <property type="project" value="UniProtKB-SubCell"/>
</dbReference>
<evidence type="ECO:0000313" key="9">
    <source>
        <dbReference type="EMBL" id="KAF2458769.1"/>
    </source>
</evidence>
<keyword evidence="3 7" id="KW-1133">Transmembrane helix</keyword>
<dbReference type="GO" id="GO:0005783">
    <property type="term" value="C:endoplasmic reticulum"/>
    <property type="evidence" value="ECO:0007669"/>
    <property type="project" value="TreeGrafter"/>
</dbReference>
<reference evidence="9" key="1">
    <citation type="journal article" date="2020" name="Stud. Mycol.">
        <title>101 Dothideomycetes genomes: a test case for predicting lifestyles and emergence of pathogens.</title>
        <authorList>
            <person name="Haridas S."/>
            <person name="Albert R."/>
            <person name="Binder M."/>
            <person name="Bloem J."/>
            <person name="Labutti K."/>
            <person name="Salamov A."/>
            <person name="Andreopoulos B."/>
            <person name="Baker S."/>
            <person name="Barry K."/>
            <person name="Bills G."/>
            <person name="Bluhm B."/>
            <person name="Cannon C."/>
            <person name="Castanera R."/>
            <person name="Culley D."/>
            <person name="Daum C."/>
            <person name="Ezra D."/>
            <person name="Gonzalez J."/>
            <person name="Henrissat B."/>
            <person name="Kuo A."/>
            <person name="Liang C."/>
            <person name="Lipzen A."/>
            <person name="Lutzoni F."/>
            <person name="Magnuson J."/>
            <person name="Mondo S."/>
            <person name="Nolan M."/>
            <person name="Ohm R."/>
            <person name="Pangilinan J."/>
            <person name="Park H.-J."/>
            <person name="Ramirez L."/>
            <person name="Alfaro M."/>
            <person name="Sun H."/>
            <person name="Tritt A."/>
            <person name="Yoshinaga Y."/>
            <person name="Zwiers L.-H."/>
            <person name="Turgeon B."/>
            <person name="Goodwin S."/>
            <person name="Spatafora J."/>
            <person name="Crous P."/>
            <person name="Grigoriev I."/>
        </authorList>
    </citation>
    <scope>NUCLEOTIDE SEQUENCE</scope>
    <source>
        <strain evidence="9">ATCC 16933</strain>
    </source>
</reference>
<dbReference type="OrthoDB" id="10266980at2759"/>
<sequence length="406" mass="44021">MLDPFPLSASPVLSRLVTPLATRLSLPTLPLHVHEVLLAAGLYHLTYTTLSPFFSSRLFPRAYSAFPRRTRLNWDVHVVSLLQSTIINALALWVMWTDEERAHMDATERVWGYTGASGLVQAFATGYFVWDLVVSAVYVSVFGVGMLAHAVAALAVFSLGFRPFLNFYGPTFILYELSSPFLNVHWFCDKLDLTGSRLQLVNGICLLASFASARLVWGSYQSVRVFADIFATFRAARTRAVDAAAAVAGPLLDDAGAAQTAVVAAQAAVDAVPVWLVAAYLGANLTLNGLNWYWYGKMIATVRKRFPPPWGTKRVGGEGEKGRAAGEKEGRGKAGREGEWDGEDSVLVEGVEVEDLMEGVEGLEGDGALGLGTAMGMGIGVGETVVRTEGERDGEVEKTEVRRRKA</sequence>
<evidence type="ECO:0000256" key="2">
    <source>
        <dbReference type="ARBA" id="ARBA00022692"/>
    </source>
</evidence>